<name>A0ABD3H0L9_9MARC</name>
<organism evidence="1 2">
    <name type="scientific">Riccia sorocarpa</name>
    <dbReference type="NCBI Taxonomy" id="122646"/>
    <lineage>
        <taxon>Eukaryota</taxon>
        <taxon>Viridiplantae</taxon>
        <taxon>Streptophyta</taxon>
        <taxon>Embryophyta</taxon>
        <taxon>Marchantiophyta</taxon>
        <taxon>Marchantiopsida</taxon>
        <taxon>Marchantiidae</taxon>
        <taxon>Marchantiales</taxon>
        <taxon>Ricciaceae</taxon>
        <taxon>Riccia</taxon>
    </lineage>
</organism>
<protein>
    <submittedName>
        <fullName evidence="1">Uncharacterized protein</fullName>
    </submittedName>
</protein>
<dbReference type="AlphaFoldDB" id="A0ABD3H0L9"/>
<gene>
    <name evidence="1" type="ORF">R1sor_003102</name>
</gene>
<comment type="caution">
    <text evidence="1">The sequence shown here is derived from an EMBL/GenBank/DDBJ whole genome shotgun (WGS) entry which is preliminary data.</text>
</comment>
<reference evidence="1 2" key="1">
    <citation type="submission" date="2024-09" db="EMBL/GenBank/DDBJ databases">
        <title>Chromosome-scale assembly of Riccia sorocarpa.</title>
        <authorList>
            <person name="Paukszto L."/>
        </authorList>
    </citation>
    <scope>NUCLEOTIDE SEQUENCE [LARGE SCALE GENOMIC DNA]</scope>
    <source>
        <strain evidence="1">LP-2024</strain>
        <tissue evidence="1">Aerial parts of the thallus</tissue>
    </source>
</reference>
<dbReference type="Proteomes" id="UP001633002">
    <property type="component" value="Unassembled WGS sequence"/>
</dbReference>
<evidence type="ECO:0000313" key="2">
    <source>
        <dbReference type="Proteomes" id="UP001633002"/>
    </source>
</evidence>
<proteinExistence type="predicted"/>
<accession>A0ABD3H0L9</accession>
<dbReference type="EMBL" id="JBJQOH010000006">
    <property type="protein sequence ID" value="KAL3685080.1"/>
    <property type="molecule type" value="Genomic_DNA"/>
</dbReference>
<evidence type="ECO:0000313" key="1">
    <source>
        <dbReference type="EMBL" id="KAL3685080.1"/>
    </source>
</evidence>
<keyword evidence="2" id="KW-1185">Reference proteome</keyword>
<sequence>MENIVYLGGETKDDLTRLQLIGQFAMLEMKESHLWDLQEDLHVRTMNWAKNAKRGELAKNAEGKLVFQFNPHPYIVSSQKFRCWKVSTACVSISELGDYLGLS</sequence>